<gene>
    <name evidence="1" type="ORF">DFA_08901</name>
</gene>
<dbReference type="EMBL" id="GL883021">
    <property type="protein sequence ID" value="EGG17900.1"/>
    <property type="molecule type" value="Genomic_DNA"/>
</dbReference>
<accession>F4Q4V4</accession>
<dbReference type="Proteomes" id="UP000007797">
    <property type="component" value="Unassembled WGS sequence"/>
</dbReference>
<sequence>MNTLSSSSFLPLYVQSIIINKLINYTNDHICSRTISDSCEEPERAPYYDRPRRNNILSNTPIRSNSEICKLLYTGELPHYQHRGHNQLINLALVSKWWFQVVRGTRTELTIIGRFTKDIFIPFIQQQQHSIYQLCNIQKIHWSCLLVNYDDDVKDYTYVVDEITPSICKEIIDLLPHLDTINIKTRGGIWLEYVSKTINQILVLVPNLKSTMLLELAEKDFTEMHGFTPNHSTMVVHIRDSIFDETNYPDNLDHLKPSYVCLFQSGQLIQVHCQYKDMFSRQQRTKHITLNDDYVDLMELYDLVTLEDSKLESLEVSVLIIPSEEDGGALIYDTIETYHPDDEQVETFDGEEWAILCDGLQDNTTLKRLLLKDYYRCQIFSAIDCPILTIPIFEIPFRSLWENNATIEYLGLSYLSHIISSQFFDEISLNQTITTMVLDVSGNMFGKYATNLYNALLQSDTVQYLVVDQDYRQCPINQLDYFLKSKSLKDYFYTNEWKGDGGGPNKEETEDKD</sequence>
<evidence type="ECO:0000313" key="2">
    <source>
        <dbReference type="Proteomes" id="UP000007797"/>
    </source>
</evidence>
<reference evidence="2" key="1">
    <citation type="journal article" date="2011" name="Genome Res.">
        <title>Phylogeny-wide analysis of social amoeba genomes highlights ancient origins for complex intercellular communication.</title>
        <authorList>
            <person name="Heidel A.J."/>
            <person name="Lawal H.M."/>
            <person name="Felder M."/>
            <person name="Schilde C."/>
            <person name="Helps N.R."/>
            <person name="Tunggal B."/>
            <person name="Rivero F."/>
            <person name="John U."/>
            <person name="Schleicher M."/>
            <person name="Eichinger L."/>
            <person name="Platzer M."/>
            <person name="Noegel A.A."/>
            <person name="Schaap P."/>
            <person name="Gloeckner G."/>
        </authorList>
    </citation>
    <scope>NUCLEOTIDE SEQUENCE [LARGE SCALE GENOMIC DNA]</scope>
    <source>
        <strain evidence="2">SH3</strain>
    </source>
</reference>
<evidence type="ECO:0008006" key="3">
    <source>
        <dbReference type="Google" id="ProtNLM"/>
    </source>
</evidence>
<dbReference type="AlphaFoldDB" id="F4Q4V4"/>
<organism evidence="1 2">
    <name type="scientific">Cavenderia fasciculata</name>
    <name type="common">Slime mold</name>
    <name type="synonym">Dictyostelium fasciculatum</name>
    <dbReference type="NCBI Taxonomy" id="261658"/>
    <lineage>
        <taxon>Eukaryota</taxon>
        <taxon>Amoebozoa</taxon>
        <taxon>Evosea</taxon>
        <taxon>Eumycetozoa</taxon>
        <taxon>Dictyostelia</taxon>
        <taxon>Acytosteliales</taxon>
        <taxon>Cavenderiaceae</taxon>
        <taxon>Cavenderia</taxon>
    </lineage>
</organism>
<protein>
    <recommendedName>
        <fullName evidence="3">F-box domain-containing protein</fullName>
    </recommendedName>
</protein>
<name>F4Q4V4_CACFS</name>
<evidence type="ECO:0000313" key="1">
    <source>
        <dbReference type="EMBL" id="EGG17900.1"/>
    </source>
</evidence>
<dbReference type="RefSeq" id="XP_004356384.1">
    <property type="nucleotide sequence ID" value="XM_004356331.1"/>
</dbReference>
<keyword evidence="2" id="KW-1185">Reference proteome</keyword>
<dbReference type="KEGG" id="dfa:DFA_08901"/>
<proteinExistence type="predicted"/>
<dbReference type="OrthoDB" id="120976at2759"/>
<dbReference type="GeneID" id="14869591"/>
<dbReference type="PANTHER" id="PTHR32423">
    <property type="entry name" value="SAP DOMAIN-CONTAINING PROTEIN-RELATED"/>
    <property type="match status" value="1"/>
</dbReference>